<dbReference type="GO" id="GO:0034057">
    <property type="term" value="F:RNA strand-exchange activity"/>
    <property type="evidence" value="ECO:0007669"/>
    <property type="project" value="InterPro"/>
</dbReference>
<evidence type="ECO:0000259" key="5">
    <source>
        <dbReference type="SMART" id="SM00945"/>
    </source>
</evidence>
<keyword evidence="3" id="KW-0143">Chaperone</keyword>
<dbReference type="GO" id="GO:0033592">
    <property type="term" value="F:RNA strand annealing activity"/>
    <property type="evidence" value="ECO:0007669"/>
    <property type="project" value="InterPro"/>
</dbReference>
<dbReference type="RefSeq" id="WP_058501051.1">
    <property type="nucleotide sequence ID" value="NZ_CAAAJA010000024.1"/>
</dbReference>
<dbReference type="GO" id="GO:0010608">
    <property type="term" value="P:post-transcriptional regulation of gene expression"/>
    <property type="evidence" value="ECO:0007669"/>
    <property type="project" value="InterPro"/>
</dbReference>
<name>A0A0W0WGI7_9GAMM</name>
<dbReference type="InterPro" id="IPR016103">
    <property type="entry name" value="ProQ/FinO"/>
</dbReference>
<gene>
    <name evidence="6" type="ORF">Lisr_0674</name>
</gene>
<dbReference type="InterPro" id="IPR036442">
    <property type="entry name" value="ProQ/FinO_sf"/>
</dbReference>
<dbReference type="AlphaFoldDB" id="A0A0W0WGI7"/>
<dbReference type="InterPro" id="IPR023529">
    <property type="entry name" value="ProQ"/>
</dbReference>
<sequence>MRKQELHPRTAVINRSQKNKSKQARLNALRWLADRFPEAFNNKLRIRPLKKGIMNDLLEYAEEAAEAGISKSKLREAVILFTRRIDYLACLKAQETRIDLHGNAIDKVSSEEAERAAIKIKRRVEKSARNARKTNAKAPMEPYYYNNSTDHHDSYRSSAEEHEFPVYPSRSSYNNAGQNSKNPSVVIKHKASKSYDPEAVARLKEKLGLSKRESTTK</sequence>
<comment type="caution">
    <text evidence="6">The sequence shown here is derived from an EMBL/GenBank/DDBJ whole genome shotgun (WGS) entry which is preliminary data.</text>
</comment>
<keyword evidence="1" id="KW-0963">Cytoplasm</keyword>
<feature type="compositionally biased region" description="Polar residues" evidence="4">
    <location>
        <begin position="169"/>
        <end position="183"/>
    </location>
</feature>
<keyword evidence="7" id="KW-1185">Reference proteome</keyword>
<evidence type="ECO:0000313" key="7">
    <source>
        <dbReference type="Proteomes" id="UP000054761"/>
    </source>
</evidence>
<dbReference type="Gene3D" id="1.10.1710.10">
    <property type="entry name" value="ProQ/FinO domain"/>
    <property type="match status" value="1"/>
</dbReference>
<evidence type="ECO:0000256" key="4">
    <source>
        <dbReference type="SAM" id="MobiDB-lite"/>
    </source>
</evidence>
<dbReference type="GO" id="GO:0005829">
    <property type="term" value="C:cytosol"/>
    <property type="evidence" value="ECO:0007669"/>
    <property type="project" value="TreeGrafter"/>
</dbReference>
<dbReference type="OrthoDB" id="8421419at2"/>
<feature type="compositionally biased region" description="Basic and acidic residues" evidence="4">
    <location>
        <begin position="149"/>
        <end position="164"/>
    </location>
</feature>
<evidence type="ECO:0000256" key="2">
    <source>
        <dbReference type="ARBA" id="ARBA00022884"/>
    </source>
</evidence>
<feature type="domain" description="ProQ/FinO" evidence="5">
    <location>
        <begin position="21"/>
        <end position="136"/>
    </location>
</feature>
<dbReference type="Proteomes" id="UP000054761">
    <property type="component" value="Unassembled WGS sequence"/>
</dbReference>
<dbReference type="SUPFAM" id="SSF48657">
    <property type="entry name" value="FinO-like"/>
    <property type="match status" value="1"/>
</dbReference>
<reference evidence="6 7" key="1">
    <citation type="submission" date="2015-11" db="EMBL/GenBank/DDBJ databases">
        <title>Genomic analysis of 38 Legionella species identifies large and diverse effector repertoires.</title>
        <authorList>
            <person name="Burstein D."/>
            <person name="Amaro F."/>
            <person name="Zusman T."/>
            <person name="Lifshitz Z."/>
            <person name="Cohen O."/>
            <person name="Gilbert J.A."/>
            <person name="Pupko T."/>
            <person name="Shuman H.A."/>
            <person name="Segal G."/>
        </authorList>
    </citation>
    <scope>NUCLEOTIDE SEQUENCE [LARGE SCALE GENOMIC DNA]</scope>
    <source>
        <strain evidence="6 7">Bercovier 4</strain>
    </source>
</reference>
<evidence type="ECO:0000256" key="1">
    <source>
        <dbReference type="ARBA" id="ARBA00022490"/>
    </source>
</evidence>
<organism evidence="6 7">
    <name type="scientific">Legionella israelensis</name>
    <dbReference type="NCBI Taxonomy" id="454"/>
    <lineage>
        <taxon>Bacteria</taxon>
        <taxon>Pseudomonadati</taxon>
        <taxon>Pseudomonadota</taxon>
        <taxon>Gammaproteobacteria</taxon>
        <taxon>Legionellales</taxon>
        <taxon>Legionellaceae</taxon>
        <taxon>Legionella</taxon>
    </lineage>
</organism>
<feature type="region of interest" description="Disordered" evidence="4">
    <location>
        <begin position="1"/>
        <end position="20"/>
    </location>
</feature>
<evidence type="ECO:0000256" key="3">
    <source>
        <dbReference type="ARBA" id="ARBA00023186"/>
    </source>
</evidence>
<dbReference type="PATRIC" id="fig|454.4.peg.721"/>
<feature type="region of interest" description="Disordered" evidence="4">
    <location>
        <begin position="141"/>
        <end position="199"/>
    </location>
</feature>
<protein>
    <submittedName>
        <fullName evidence="6">ProQ</fullName>
    </submittedName>
</protein>
<accession>A0A0W0WGI7</accession>
<dbReference type="Pfam" id="PF04352">
    <property type="entry name" value="ProQ"/>
    <property type="match status" value="1"/>
</dbReference>
<dbReference type="PANTHER" id="PTHR38106:SF1">
    <property type="entry name" value="RNA CHAPERONE PROQ"/>
    <property type="match status" value="1"/>
</dbReference>
<dbReference type="STRING" id="454.Lisr_0674"/>
<dbReference type="PANTHER" id="PTHR38106">
    <property type="entry name" value="RNA CHAPERONE PROQ"/>
    <property type="match status" value="1"/>
</dbReference>
<dbReference type="SMART" id="SM00945">
    <property type="entry name" value="ProQ"/>
    <property type="match status" value="1"/>
</dbReference>
<keyword evidence="2" id="KW-0694">RNA-binding</keyword>
<dbReference type="EMBL" id="LNYH01000023">
    <property type="protein sequence ID" value="KTD31363.1"/>
    <property type="molecule type" value="Genomic_DNA"/>
</dbReference>
<proteinExistence type="predicted"/>
<evidence type="ECO:0000313" key="6">
    <source>
        <dbReference type="EMBL" id="KTD31363.1"/>
    </source>
</evidence>